<gene>
    <name evidence="2" type="ORF">BGAL_0072g00070</name>
</gene>
<evidence type="ECO:0000313" key="3">
    <source>
        <dbReference type="Proteomes" id="UP000308671"/>
    </source>
</evidence>
<evidence type="ECO:0000256" key="1">
    <source>
        <dbReference type="SAM" id="MobiDB-lite"/>
    </source>
</evidence>
<keyword evidence="3" id="KW-1185">Reference proteome</keyword>
<feature type="region of interest" description="Disordered" evidence="1">
    <location>
        <begin position="39"/>
        <end position="64"/>
    </location>
</feature>
<proteinExistence type="predicted"/>
<reference evidence="2 3" key="1">
    <citation type="submission" date="2017-12" db="EMBL/GenBank/DDBJ databases">
        <title>Comparative genomics of Botrytis spp.</title>
        <authorList>
            <person name="Valero-Jimenez C.A."/>
            <person name="Tapia P."/>
            <person name="Veloso J."/>
            <person name="Silva-Moreno E."/>
            <person name="Staats M."/>
            <person name="Valdes J.H."/>
            <person name="Van Kan J.A.L."/>
        </authorList>
    </citation>
    <scope>NUCLEOTIDE SEQUENCE [LARGE SCALE GENOMIC DNA]</scope>
    <source>
        <strain evidence="2 3">MUCL435</strain>
    </source>
</reference>
<evidence type="ECO:0000313" key="2">
    <source>
        <dbReference type="EMBL" id="THV52671.1"/>
    </source>
</evidence>
<dbReference type="AlphaFoldDB" id="A0A4S8R6C0"/>
<dbReference type="Proteomes" id="UP000308671">
    <property type="component" value="Unassembled WGS sequence"/>
</dbReference>
<sequence length="64" mass="6760">MSGLSGKRPRGYLSGPLAKKPNFHVVPAVELARKIQQGGLVDSRPWTKDGGNGKAGDDSEWALG</sequence>
<dbReference type="EMBL" id="PQXL01000072">
    <property type="protein sequence ID" value="THV52671.1"/>
    <property type="molecule type" value="Genomic_DNA"/>
</dbReference>
<organism evidence="2 3">
    <name type="scientific">Botrytis galanthina</name>
    <dbReference type="NCBI Taxonomy" id="278940"/>
    <lineage>
        <taxon>Eukaryota</taxon>
        <taxon>Fungi</taxon>
        <taxon>Dikarya</taxon>
        <taxon>Ascomycota</taxon>
        <taxon>Pezizomycotina</taxon>
        <taxon>Leotiomycetes</taxon>
        <taxon>Helotiales</taxon>
        <taxon>Sclerotiniaceae</taxon>
        <taxon>Botrytis</taxon>
    </lineage>
</organism>
<comment type="caution">
    <text evidence="2">The sequence shown here is derived from an EMBL/GenBank/DDBJ whole genome shotgun (WGS) entry which is preliminary data.</text>
</comment>
<protein>
    <submittedName>
        <fullName evidence="2">Uncharacterized protein</fullName>
    </submittedName>
</protein>
<name>A0A4S8R6C0_9HELO</name>
<accession>A0A4S8R6C0</accession>